<dbReference type="SUPFAM" id="SSF82171">
    <property type="entry name" value="DPP6 N-terminal domain-like"/>
    <property type="match status" value="1"/>
</dbReference>
<name>A0A5J6VJ74_9VIRU</name>
<keyword evidence="3" id="KW-0325">Glycoprotein</keyword>
<reference evidence="4" key="1">
    <citation type="journal article" date="2019" name="Philos. Trans. R. Soc. Lond., B, Biol. Sci.">
        <title>Targeted metagenomic recovery of four divergent viruses reveals shared and distinctive characteristics of giant viruses of marine eukaryotes.</title>
        <authorList>
            <person name="Needham D.M."/>
            <person name="Poirier C."/>
            <person name="Hehenberger E."/>
            <person name="Jimenez V."/>
            <person name="Swalwell J.E."/>
            <person name="Santoro A.E."/>
            <person name="Worden A.Z."/>
        </authorList>
    </citation>
    <scope>NUCLEOTIDE SEQUENCE</scope>
    <source>
        <strain evidence="4">OPacV-662</strain>
    </source>
</reference>
<evidence type="ECO:0000256" key="3">
    <source>
        <dbReference type="ARBA" id="ARBA00023180"/>
    </source>
</evidence>
<dbReference type="EMBL" id="MN448271">
    <property type="protein sequence ID" value="QFG73848.1"/>
    <property type="molecule type" value="Genomic_DNA"/>
</dbReference>
<evidence type="ECO:0000256" key="2">
    <source>
        <dbReference type="ARBA" id="ARBA00022737"/>
    </source>
</evidence>
<sequence>MLNQKYSYKRSGNPWTQVGADIDGQAAEDRSGSSVAMSSDGNRVAIGSPYNDANGSNSGSVRVYDWDGTWTQVGGDINGEDDGDQFGFSIAISSDGNYIAIGGKMNDGNGSNSGSVRVYEYISGTWTQVGTDINGEDAGDYFGYSVAMSSDGNRIAIGATYNDGNGTRSGHVRVYDWDGTWTQVGADIDGENQDDRSGHSVAMSSNGNRVAIGAIRNDGNGQNSGHVRIYEWIANAWTQVGADIDGKAISDESGYSVAMSSDGNRVAIGAPYNDGGGDNNGHVRVYQYVNGTWTQVGADINGEAVDDFSGVTIAMSSDGSRIAIGASSNDGNGDKSGHVRVYEWVDTSSIDSNTPWTQVGPDIDGEAIDDVSGSSVAISDDGSRVAIGAKYNSNNDTNYIKRGHVRIFTEPTANGGGFGDPIITPMFDHMYDLPCDSNNYVMFDNQDVNERLILNVKCWVLPEDERRKLQEYADKVWNKKCNILSYMRYASVFWEGQWKVYDLDNLTQVTPIDGKFNNAINNFKLKVLSQMEVSKDDQVINAKSFYSDAPSKVATLKFNTKKHGLISFSFKLFDDPEIRNGISISGRHVTKSTAFGGFIACADFKKLRLKRPHEIQNPNNQSWDHKMILQKFPTNYMGKTIDVIMYRLTRHSHRILNV</sequence>
<accession>A0A5J6VJ74</accession>
<dbReference type="InterPro" id="IPR013517">
    <property type="entry name" value="FG-GAP"/>
</dbReference>
<proteinExistence type="predicted"/>
<dbReference type="SMART" id="SM00191">
    <property type="entry name" value="Int_alpha"/>
    <property type="match status" value="4"/>
</dbReference>
<dbReference type="InterPro" id="IPR013519">
    <property type="entry name" value="Int_alpha_beta-p"/>
</dbReference>
<keyword evidence="2" id="KW-0677">Repeat</keyword>
<organism evidence="4">
    <name type="scientific">Megaviridae environmental sample</name>
    <dbReference type="NCBI Taxonomy" id="1737588"/>
    <lineage>
        <taxon>Viruses</taxon>
        <taxon>Varidnaviria</taxon>
        <taxon>Bamfordvirae</taxon>
        <taxon>Nucleocytoviricota</taxon>
        <taxon>Megaviricetes</taxon>
        <taxon>Imitervirales</taxon>
        <taxon>Mimiviridae</taxon>
        <taxon>environmental samples</taxon>
    </lineage>
</organism>
<dbReference type="Gene3D" id="2.130.10.130">
    <property type="entry name" value="Integrin alpha, N-terminal"/>
    <property type="match status" value="2"/>
</dbReference>
<dbReference type="Pfam" id="PF14312">
    <property type="entry name" value="FG-GAP_2"/>
    <property type="match status" value="4"/>
</dbReference>
<protein>
    <submittedName>
        <fullName evidence="4">FG-GAP repeat containing protein</fullName>
    </submittedName>
</protein>
<keyword evidence="1" id="KW-0732">Signal</keyword>
<dbReference type="InterPro" id="IPR028994">
    <property type="entry name" value="Integrin_alpha_N"/>
</dbReference>
<dbReference type="InterPro" id="IPR011043">
    <property type="entry name" value="Gal_Oxase/kelch_b-propeller"/>
</dbReference>
<dbReference type="PANTHER" id="PTHR36220">
    <property type="entry name" value="UNNAMED PRODUCT"/>
    <property type="match status" value="1"/>
</dbReference>
<dbReference type="PROSITE" id="PS51470">
    <property type="entry name" value="FG_GAP"/>
    <property type="match status" value="1"/>
</dbReference>
<evidence type="ECO:0000313" key="4">
    <source>
        <dbReference type="EMBL" id="QFG73848.1"/>
    </source>
</evidence>
<evidence type="ECO:0000256" key="1">
    <source>
        <dbReference type="ARBA" id="ARBA00022729"/>
    </source>
</evidence>
<dbReference type="PANTHER" id="PTHR36220:SF1">
    <property type="entry name" value="GAMMA TUBULIN COMPLEX COMPONENT C-TERMINAL DOMAIN-CONTAINING PROTEIN"/>
    <property type="match status" value="1"/>
</dbReference>
<dbReference type="SUPFAM" id="SSF50965">
    <property type="entry name" value="Galactose oxidase, central domain"/>
    <property type="match status" value="1"/>
</dbReference>